<reference evidence="5" key="1">
    <citation type="submission" date="2022-11" db="UniProtKB">
        <authorList>
            <consortium name="WormBaseParasite"/>
        </authorList>
    </citation>
    <scope>IDENTIFICATION</scope>
</reference>
<name>A0A914D2M4_9BILA</name>
<feature type="domain" description="Cullin N-terminal" evidence="3">
    <location>
        <begin position="8"/>
        <end position="127"/>
    </location>
</feature>
<proteinExistence type="inferred from homology"/>
<dbReference type="SUPFAM" id="SSF74788">
    <property type="entry name" value="Cullin repeat-like"/>
    <property type="match status" value="1"/>
</dbReference>
<evidence type="ECO:0000313" key="4">
    <source>
        <dbReference type="Proteomes" id="UP000887540"/>
    </source>
</evidence>
<evidence type="ECO:0000256" key="1">
    <source>
        <dbReference type="ARBA" id="ARBA00006019"/>
    </source>
</evidence>
<dbReference type="Gene3D" id="1.20.1310.10">
    <property type="entry name" value="Cullin Repeats"/>
    <property type="match status" value="2"/>
</dbReference>
<protein>
    <submittedName>
        <fullName evidence="5">Cullin N-terminal domain-containing protein</fullName>
    </submittedName>
</protein>
<dbReference type="InterPro" id="IPR016159">
    <property type="entry name" value="Cullin_repeat-like_dom_sf"/>
</dbReference>
<dbReference type="Pfam" id="PF00888">
    <property type="entry name" value="Cullin"/>
    <property type="match status" value="1"/>
</dbReference>
<comment type="similarity">
    <text evidence="1">Belongs to the cullin family.</text>
</comment>
<dbReference type="AlphaFoldDB" id="A0A914D2M4"/>
<keyword evidence="2" id="KW-0833">Ubl conjugation pathway</keyword>
<dbReference type="InterPro" id="IPR045093">
    <property type="entry name" value="Cullin"/>
</dbReference>
<dbReference type="PANTHER" id="PTHR11932">
    <property type="entry name" value="CULLIN"/>
    <property type="match status" value="1"/>
</dbReference>
<dbReference type="GO" id="GO:0031625">
    <property type="term" value="F:ubiquitin protein ligase binding"/>
    <property type="evidence" value="ECO:0007669"/>
    <property type="project" value="InterPro"/>
</dbReference>
<dbReference type="GO" id="GO:0006511">
    <property type="term" value="P:ubiquitin-dependent protein catabolic process"/>
    <property type="evidence" value="ECO:0007669"/>
    <property type="project" value="InterPro"/>
</dbReference>
<dbReference type="InterPro" id="IPR001373">
    <property type="entry name" value="Cullin_N"/>
</dbReference>
<keyword evidence="4" id="KW-1185">Reference proteome</keyword>
<dbReference type="Proteomes" id="UP000887540">
    <property type="component" value="Unplaced"/>
</dbReference>
<organism evidence="4 5">
    <name type="scientific">Acrobeloides nanus</name>
    <dbReference type="NCBI Taxonomy" id="290746"/>
    <lineage>
        <taxon>Eukaryota</taxon>
        <taxon>Metazoa</taxon>
        <taxon>Ecdysozoa</taxon>
        <taxon>Nematoda</taxon>
        <taxon>Chromadorea</taxon>
        <taxon>Rhabditida</taxon>
        <taxon>Tylenchina</taxon>
        <taxon>Cephalobomorpha</taxon>
        <taxon>Cephaloboidea</taxon>
        <taxon>Cephalobidae</taxon>
        <taxon>Acrobeloides</taxon>
    </lineage>
</organism>
<accession>A0A914D2M4</accession>
<evidence type="ECO:0000259" key="3">
    <source>
        <dbReference type="Pfam" id="PF00888"/>
    </source>
</evidence>
<evidence type="ECO:0000256" key="2">
    <source>
        <dbReference type="ARBA" id="ARBA00022786"/>
    </source>
</evidence>
<dbReference type="WBParaSite" id="ACRNAN_scaffold16906.g30778.t1">
    <property type="protein sequence ID" value="ACRNAN_scaffold16906.g30778.t1"/>
    <property type="gene ID" value="ACRNAN_scaffold16906.g30778"/>
</dbReference>
<sequence>MFVVEQMHLVALNSTTCRDQAGNQLLETYTTLWRQFKFSSEVVDKIFAYLNRHWIRRELDEDNQDIYEVYNLAIVTWRTILFEPLHQNVTAAILQLIEQHRNGEMIQGSLFKDLISSYVELGINKQDEGLSRMRELIADQEFPRSDADH</sequence>
<evidence type="ECO:0000313" key="5">
    <source>
        <dbReference type="WBParaSite" id="ACRNAN_scaffold16906.g30778.t1"/>
    </source>
</evidence>